<evidence type="ECO:0008006" key="3">
    <source>
        <dbReference type="Google" id="ProtNLM"/>
    </source>
</evidence>
<evidence type="ECO:0000313" key="2">
    <source>
        <dbReference type="Proteomes" id="UP001589734"/>
    </source>
</evidence>
<proteinExistence type="predicted"/>
<reference evidence="1 2" key="1">
    <citation type="submission" date="2024-09" db="EMBL/GenBank/DDBJ databases">
        <authorList>
            <person name="Sun Q."/>
            <person name="Mori K."/>
        </authorList>
    </citation>
    <scope>NUCLEOTIDE SEQUENCE [LARGE SCALE GENOMIC DNA]</scope>
    <source>
        <strain evidence="1 2">CGMCC 1.12926</strain>
    </source>
</reference>
<sequence>MNKSTTERLAEFMSLMEINNNMLTVAAGLSVGQIGKAIANNSGINSTSIEKILFAYPNINPEWLLTGKGEMLKTATVVKIEDDNSTSVQEPDYKILYEEAKYTIALQKKYIENLEARLDDQ</sequence>
<gene>
    <name evidence="1" type="ORF">ACFFLS_05145</name>
</gene>
<comment type="caution">
    <text evidence="1">The sequence shown here is derived from an EMBL/GenBank/DDBJ whole genome shotgun (WGS) entry which is preliminary data.</text>
</comment>
<protein>
    <recommendedName>
        <fullName evidence="3">HTH cro/C1-type domain-containing protein</fullName>
    </recommendedName>
</protein>
<keyword evidence="2" id="KW-1185">Reference proteome</keyword>
<organism evidence="1 2">
    <name type="scientific">Flavobacterium procerum</name>
    <dbReference type="NCBI Taxonomy" id="1455569"/>
    <lineage>
        <taxon>Bacteria</taxon>
        <taxon>Pseudomonadati</taxon>
        <taxon>Bacteroidota</taxon>
        <taxon>Flavobacteriia</taxon>
        <taxon>Flavobacteriales</taxon>
        <taxon>Flavobacteriaceae</taxon>
        <taxon>Flavobacterium</taxon>
    </lineage>
</organism>
<dbReference type="RefSeq" id="WP_379684128.1">
    <property type="nucleotide sequence ID" value="NZ_JBHLYW010000005.1"/>
</dbReference>
<name>A0ABV6BLV6_9FLAO</name>
<dbReference type="Proteomes" id="UP001589734">
    <property type="component" value="Unassembled WGS sequence"/>
</dbReference>
<accession>A0ABV6BLV6</accession>
<evidence type="ECO:0000313" key="1">
    <source>
        <dbReference type="EMBL" id="MFC0076414.1"/>
    </source>
</evidence>
<dbReference type="EMBL" id="JBHLYW010000005">
    <property type="protein sequence ID" value="MFC0076414.1"/>
    <property type="molecule type" value="Genomic_DNA"/>
</dbReference>